<dbReference type="Gene3D" id="2.40.70.10">
    <property type="entry name" value="Acid Proteases"/>
    <property type="match status" value="2"/>
</dbReference>
<feature type="domain" description="Peptidase A1" evidence="14">
    <location>
        <begin position="79"/>
        <end position="384"/>
    </location>
</feature>
<dbReference type="Pfam" id="PF00026">
    <property type="entry name" value="Asp"/>
    <property type="match status" value="1"/>
</dbReference>
<dbReference type="InParanoid" id="A0A167M5U3"/>
<feature type="active site" evidence="10">
    <location>
        <position position="281"/>
    </location>
</feature>
<keyword evidence="5 13" id="KW-0732">Signal</keyword>
<dbReference type="SUPFAM" id="SSF50630">
    <property type="entry name" value="Acid proteases"/>
    <property type="match status" value="1"/>
</dbReference>
<evidence type="ECO:0000256" key="10">
    <source>
        <dbReference type="PIRSR" id="PIRSR601461-1"/>
    </source>
</evidence>
<dbReference type="EC" id="3.4.23.21" evidence="3"/>
<proteinExistence type="inferred from homology"/>
<dbReference type="InterPro" id="IPR001461">
    <property type="entry name" value="Aspartic_peptidase_A1"/>
</dbReference>
<comment type="similarity">
    <text evidence="2 12">Belongs to the peptidase A1 family.</text>
</comment>
<organism evidence="15 16">
    <name type="scientific">Phycomyces blakesleeanus (strain ATCC 8743b / DSM 1359 / FGSC 10004 / NBRC 33097 / NRRL 1555)</name>
    <dbReference type="NCBI Taxonomy" id="763407"/>
    <lineage>
        <taxon>Eukaryota</taxon>
        <taxon>Fungi</taxon>
        <taxon>Fungi incertae sedis</taxon>
        <taxon>Mucoromycota</taxon>
        <taxon>Mucoromycotina</taxon>
        <taxon>Mucoromycetes</taxon>
        <taxon>Mucorales</taxon>
        <taxon>Phycomycetaceae</taxon>
        <taxon>Phycomyces</taxon>
    </lineage>
</organism>
<dbReference type="PRINTS" id="PR00792">
    <property type="entry name" value="PEPSIN"/>
</dbReference>
<feature type="active site" evidence="10">
    <location>
        <position position="97"/>
    </location>
</feature>
<evidence type="ECO:0000256" key="4">
    <source>
        <dbReference type="ARBA" id="ARBA00022670"/>
    </source>
</evidence>
<evidence type="ECO:0000256" key="7">
    <source>
        <dbReference type="ARBA" id="ARBA00022801"/>
    </source>
</evidence>
<dbReference type="FunFam" id="2.40.70.10:FF:000115">
    <property type="entry name" value="Lysosomal aspartic protease"/>
    <property type="match status" value="1"/>
</dbReference>
<evidence type="ECO:0000256" key="1">
    <source>
        <dbReference type="ARBA" id="ARBA00001130"/>
    </source>
</evidence>
<keyword evidence="8" id="KW-0865">Zymogen</keyword>
<evidence type="ECO:0000256" key="6">
    <source>
        <dbReference type="ARBA" id="ARBA00022750"/>
    </source>
</evidence>
<feature type="disulfide bond" evidence="11">
    <location>
        <begin position="315"/>
        <end position="348"/>
    </location>
</feature>
<keyword evidence="7 12" id="KW-0378">Hydrolase</keyword>
<dbReference type="InterPro" id="IPR033121">
    <property type="entry name" value="PEPTIDASE_A1"/>
</dbReference>
<dbReference type="InterPro" id="IPR001969">
    <property type="entry name" value="Aspartic_peptidase_AS"/>
</dbReference>
<dbReference type="EMBL" id="KV440984">
    <property type="protein sequence ID" value="OAD71889.1"/>
    <property type="molecule type" value="Genomic_DNA"/>
</dbReference>
<evidence type="ECO:0000256" key="2">
    <source>
        <dbReference type="ARBA" id="ARBA00007447"/>
    </source>
</evidence>
<evidence type="ECO:0000256" key="13">
    <source>
        <dbReference type="SAM" id="SignalP"/>
    </source>
</evidence>
<dbReference type="PROSITE" id="PS00141">
    <property type="entry name" value="ASP_PROTEASE"/>
    <property type="match status" value="2"/>
</dbReference>
<dbReference type="InterPro" id="IPR021109">
    <property type="entry name" value="Peptidase_aspartic_dom_sf"/>
</dbReference>
<dbReference type="GO" id="GO:0004190">
    <property type="term" value="F:aspartic-type endopeptidase activity"/>
    <property type="evidence" value="ECO:0007669"/>
    <property type="project" value="UniProtKB-KW"/>
</dbReference>
<dbReference type="RefSeq" id="XP_018289929.1">
    <property type="nucleotide sequence ID" value="XM_018443047.1"/>
</dbReference>
<keyword evidence="6 12" id="KW-0064">Aspartyl protease</keyword>
<dbReference type="AlphaFoldDB" id="A0A167M5U3"/>
<feature type="chain" id="PRO_5007890165" description="rhizopuspepsin" evidence="13">
    <location>
        <begin position="19"/>
        <end position="387"/>
    </location>
</feature>
<accession>A0A167M5U3</accession>
<dbReference type="PANTHER" id="PTHR47966">
    <property type="entry name" value="BETA-SITE APP-CLEAVING ENZYME, ISOFORM A-RELATED"/>
    <property type="match status" value="1"/>
</dbReference>
<dbReference type="CDD" id="cd05471">
    <property type="entry name" value="pepsin_like"/>
    <property type="match status" value="1"/>
</dbReference>
<dbReference type="GeneID" id="29003953"/>
<dbReference type="STRING" id="763407.A0A167M5U3"/>
<comment type="catalytic activity">
    <reaction evidence="1">
        <text>Hydrolysis of proteins with broad specificity similar to that of pepsin A, preferring hydrophobic residues at P1 and P1'. Clots milk and activates trypsinogen. Does not cleave 4-Gln-|-His-5, but does cleave 10-His-|-Leu-11 and 12-Val-|-Glu-13 in B chain of insulin.</text>
        <dbReference type="EC" id="3.4.23.21"/>
    </reaction>
</comment>
<evidence type="ECO:0000259" key="14">
    <source>
        <dbReference type="PROSITE" id="PS51767"/>
    </source>
</evidence>
<feature type="signal peptide" evidence="13">
    <location>
        <begin position="1"/>
        <end position="18"/>
    </location>
</feature>
<evidence type="ECO:0000256" key="9">
    <source>
        <dbReference type="ARBA" id="ARBA00023157"/>
    </source>
</evidence>
<evidence type="ECO:0000313" key="16">
    <source>
        <dbReference type="Proteomes" id="UP000077315"/>
    </source>
</evidence>
<dbReference type="PANTHER" id="PTHR47966:SF1">
    <property type="entry name" value="ASPARTYL PROTEINASE"/>
    <property type="match status" value="1"/>
</dbReference>
<dbReference type="GO" id="GO:0006508">
    <property type="term" value="P:proteolysis"/>
    <property type="evidence" value="ECO:0007669"/>
    <property type="project" value="UniProtKB-KW"/>
</dbReference>
<keyword evidence="4 12" id="KW-0645">Protease</keyword>
<dbReference type="PROSITE" id="PS51767">
    <property type="entry name" value="PEPTIDASE_A1"/>
    <property type="match status" value="1"/>
</dbReference>
<dbReference type="InterPro" id="IPR034164">
    <property type="entry name" value="Pepsin-like_dom"/>
</dbReference>
<gene>
    <name evidence="15" type="ORF">PHYBLDRAFT_75110</name>
</gene>
<name>A0A167M5U3_PHYB8</name>
<evidence type="ECO:0000256" key="8">
    <source>
        <dbReference type="ARBA" id="ARBA00023145"/>
    </source>
</evidence>
<protein>
    <recommendedName>
        <fullName evidence="3">rhizopuspepsin</fullName>
        <ecNumber evidence="3">3.4.23.21</ecNumber>
    </recommendedName>
</protein>
<evidence type="ECO:0000313" key="15">
    <source>
        <dbReference type="EMBL" id="OAD71889.1"/>
    </source>
</evidence>
<dbReference type="VEuPathDB" id="FungiDB:PHYBLDRAFT_75110"/>
<keyword evidence="16" id="KW-1185">Reference proteome</keyword>
<keyword evidence="9 11" id="KW-1015">Disulfide bond</keyword>
<dbReference type="Proteomes" id="UP000077315">
    <property type="component" value="Unassembled WGS sequence"/>
</dbReference>
<evidence type="ECO:0000256" key="5">
    <source>
        <dbReference type="ARBA" id="ARBA00022729"/>
    </source>
</evidence>
<dbReference type="FunCoup" id="A0A167M5U3">
    <property type="interactions" value="61"/>
</dbReference>
<evidence type="ECO:0000256" key="11">
    <source>
        <dbReference type="PIRSR" id="PIRSR601461-2"/>
    </source>
</evidence>
<dbReference type="OrthoDB" id="2747330at2759"/>
<sequence length="387" mass="42179">MKIISCVAAICLALSVNAAPTNTTTELPSFSLHSNHEFKFNATRGVLSARTKYSRFIEGSTSFSVGKVPLTDYLYDIMYYGNVTVGTPPQLMRLVFDTGSSDLWTVSTSCDSCGSKQNKFDPTLSNTYKTTEKSWEISYGDGSTASGLLGYDTVRLGDLAIKEQGIELAEFESPSFMYKPIDGLLGLGFSSLNTLKNIATPVDNLISQKIISKPIFSTYYGKEASGGGGEIIFGDYNPKHIDGPLTTIPVNNTQGFWGVNVKNVKVGKTSVVTAPFDAIIDTGTTLLLFTDEVAHSIAAAYNAIDRRDGTFIIDCDTTNLKPLHLTLGKRQFTIPVESLIFYNEPERCTAGFGYGGLPFAILGDTFIKNHYIIFNQEIPNVKIARSK</sequence>
<reference evidence="16" key="1">
    <citation type="submission" date="2015-06" db="EMBL/GenBank/DDBJ databases">
        <title>Expansion of signal transduction pathways in fungi by whole-genome duplication.</title>
        <authorList>
            <consortium name="DOE Joint Genome Institute"/>
            <person name="Corrochano L.M."/>
            <person name="Kuo A."/>
            <person name="Marcet-Houben M."/>
            <person name="Polaino S."/>
            <person name="Salamov A."/>
            <person name="Villalobos J.M."/>
            <person name="Alvarez M.I."/>
            <person name="Avalos J."/>
            <person name="Benito E.P."/>
            <person name="Benoit I."/>
            <person name="Burger G."/>
            <person name="Camino L.P."/>
            <person name="Canovas D."/>
            <person name="Cerda-Olmedo E."/>
            <person name="Cheng J.-F."/>
            <person name="Dominguez A."/>
            <person name="Elias M."/>
            <person name="Eslava A.P."/>
            <person name="Glaser F."/>
            <person name="Grimwood J."/>
            <person name="Gutierrez G."/>
            <person name="Heitman J."/>
            <person name="Henrissat B."/>
            <person name="Iturriaga E.A."/>
            <person name="Lang B.F."/>
            <person name="Lavin J.L."/>
            <person name="Lee S."/>
            <person name="Li W."/>
            <person name="Lindquist E."/>
            <person name="Lopez-Garcia S."/>
            <person name="Luque E.M."/>
            <person name="Marcos A.T."/>
            <person name="Martin J."/>
            <person name="McCluskey K."/>
            <person name="Medina H.R."/>
            <person name="Miralles-Duran A."/>
            <person name="Miyazaki A."/>
            <person name="Munoz-Torres E."/>
            <person name="Oguiza J.A."/>
            <person name="Ohm R."/>
            <person name="Olmedo M."/>
            <person name="Orejas M."/>
            <person name="Ortiz-Castellanos L."/>
            <person name="Pisabarro A.G."/>
            <person name="Rodriguez-Romero J."/>
            <person name="Ruiz-Herrera J."/>
            <person name="Ruiz-Vazquez R."/>
            <person name="Sanz C."/>
            <person name="Schackwitz W."/>
            <person name="Schmutz J."/>
            <person name="Shahriari M."/>
            <person name="Shelest E."/>
            <person name="Silva-Franco F."/>
            <person name="Soanes D."/>
            <person name="Syed K."/>
            <person name="Tagua V.G."/>
            <person name="Talbot N.J."/>
            <person name="Thon M."/>
            <person name="De vries R.P."/>
            <person name="Wiebenga A."/>
            <person name="Yadav J.S."/>
            <person name="Braun E.L."/>
            <person name="Baker S."/>
            <person name="Garre V."/>
            <person name="Horwitz B."/>
            <person name="Torres-Martinez S."/>
            <person name="Idnurm A."/>
            <person name="Herrera-Estrella A."/>
            <person name="Gabaldon T."/>
            <person name="Grigoriev I.V."/>
        </authorList>
    </citation>
    <scope>NUCLEOTIDE SEQUENCE [LARGE SCALE GENOMIC DNA]</scope>
    <source>
        <strain evidence="16">NRRL 1555(-)</strain>
    </source>
</reference>
<evidence type="ECO:0000256" key="12">
    <source>
        <dbReference type="RuleBase" id="RU000454"/>
    </source>
</evidence>
<evidence type="ECO:0000256" key="3">
    <source>
        <dbReference type="ARBA" id="ARBA00013205"/>
    </source>
</evidence>